<accession>A0A0K9PY33</accession>
<dbReference type="SUPFAM" id="SSF51069">
    <property type="entry name" value="Carbonic anhydrase"/>
    <property type="match status" value="1"/>
</dbReference>
<gene>
    <name evidence="2" type="ORF">ZOSMA_153G00070</name>
</gene>
<keyword evidence="3" id="KW-1185">Reference proteome</keyword>
<dbReference type="Gene3D" id="3.10.200.10">
    <property type="entry name" value="Alpha carbonic anhydrase"/>
    <property type="match status" value="1"/>
</dbReference>
<dbReference type="Proteomes" id="UP000036987">
    <property type="component" value="Unassembled WGS sequence"/>
</dbReference>
<protein>
    <recommendedName>
        <fullName evidence="1">Alpha-carbonic anhydrase domain-containing protein</fullName>
    </recommendedName>
</protein>
<comment type="caution">
    <text evidence="2">The sequence shown here is derived from an EMBL/GenBank/DDBJ whole genome shotgun (WGS) entry which is preliminary data.</text>
</comment>
<evidence type="ECO:0000313" key="3">
    <source>
        <dbReference type="Proteomes" id="UP000036987"/>
    </source>
</evidence>
<name>A0A0K9PY33_ZOSMR</name>
<dbReference type="OrthoDB" id="429145at2759"/>
<sequence>MEGYGVERDRGVSLLVLVNGEHFKFGYVDGPNGPSQWGYLHKEWEACLGNGHRQSPVHLNFTQAKKKKQFIGLNQAYNKSRITMVNKDEI</sequence>
<reference evidence="3" key="1">
    <citation type="journal article" date="2016" name="Nature">
        <title>The genome of the seagrass Zostera marina reveals angiosperm adaptation to the sea.</title>
        <authorList>
            <person name="Olsen J.L."/>
            <person name="Rouze P."/>
            <person name="Verhelst B."/>
            <person name="Lin Y.-C."/>
            <person name="Bayer T."/>
            <person name="Collen J."/>
            <person name="Dattolo E."/>
            <person name="De Paoli E."/>
            <person name="Dittami S."/>
            <person name="Maumus F."/>
            <person name="Michel G."/>
            <person name="Kersting A."/>
            <person name="Lauritano C."/>
            <person name="Lohaus R."/>
            <person name="Toepel M."/>
            <person name="Tonon T."/>
            <person name="Vanneste K."/>
            <person name="Amirebrahimi M."/>
            <person name="Brakel J."/>
            <person name="Bostroem C."/>
            <person name="Chovatia M."/>
            <person name="Grimwood J."/>
            <person name="Jenkins J.W."/>
            <person name="Jueterbock A."/>
            <person name="Mraz A."/>
            <person name="Stam W.T."/>
            <person name="Tice H."/>
            <person name="Bornberg-Bauer E."/>
            <person name="Green P.J."/>
            <person name="Pearson G.A."/>
            <person name="Procaccini G."/>
            <person name="Duarte C.M."/>
            <person name="Schmutz J."/>
            <person name="Reusch T.B.H."/>
            <person name="Van de Peer Y."/>
        </authorList>
    </citation>
    <scope>NUCLEOTIDE SEQUENCE [LARGE SCALE GENOMIC DNA]</scope>
    <source>
        <strain evidence="3">cv. Finnish</strain>
    </source>
</reference>
<dbReference type="PROSITE" id="PS51144">
    <property type="entry name" value="ALPHA_CA_2"/>
    <property type="match status" value="1"/>
</dbReference>
<feature type="domain" description="Alpha-carbonic anhydrase" evidence="1">
    <location>
        <begin position="23"/>
        <end position="90"/>
    </location>
</feature>
<dbReference type="InterPro" id="IPR036398">
    <property type="entry name" value="CA_dom_sf"/>
</dbReference>
<proteinExistence type="predicted"/>
<dbReference type="EMBL" id="LFYR01000601">
    <property type="protein sequence ID" value="KMZ73115.1"/>
    <property type="molecule type" value="Genomic_DNA"/>
</dbReference>
<organism evidence="2 3">
    <name type="scientific">Zostera marina</name>
    <name type="common">Eelgrass</name>
    <dbReference type="NCBI Taxonomy" id="29655"/>
    <lineage>
        <taxon>Eukaryota</taxon>
        <taxon>Viridiplantae</taxon>
        <taxon>Streptophyta</taxon>
        <taxon>Embryophyta</taxon>
        <taxon>Tracheophyta</taxon>
        <taxon>Spermatophyta</taxon>
        <taxon>Magnoliopsida</taxon>
        <taxon>Liliopsida</taxon>
        <taxon>Zosteraceae</taxon>
        <taxon>Zostera</taxon>
    </lineage>
</organism>
<dbReference type="InterPro" id="IPR001148">
    <property type="entry name" value="CA_dom"/>
</dbReference>
<evidence type="ECO:0000313" key="2">
    <source>
        <dbReference type="EMBL" id="KMZ73115.1"/>
    </source>
</evidence>
<evidence type="ECO:0000259" key="1">
    <source>
        <dbReference type="PROSITE" id="PS51144"/>
    </source>
</evidence>
<dbReference type="AlphaFoldDB" id="A0A0K9PY33"/>